<dbReference type="GO" id="GO:0004311">
    <property type="term" value="F:geranylgeranyl diphosphate synthase activity"/>
    <property type="evidence" value="ECO:0007669"/>
    <property type="project" value="InterPro"/>
</dbReference>
<dbReference type="InterPro" id="IPR002060">
    <property type="entry name" value="Squ/phyt_synthse"/>
</dbReference>
<dbReference type="InterPro" id="IPR008949">
    <property type="entry name" value="Isoprenoid_synthase_dom_sf"/>
</dbReference>
<dbReference type="Gene3D" id="1.10.600.10">
    <property type="entry name" value="Farnesyl Diphosphate Synthase"/>
    <property type="match status" value="1"/>
</dbReference>
<dbReference type="NCBIfam" id="TIGR03464">
    <property type="entry name" value="HpnC"/>
    <property type="match status" value="1"/>
</dbReference>
<dbReference type="InterPro" id="IPR044843">
    <property type="entry name" value="Trans_IPPS_bact-type"/>
</dbReference>
<keyword evidence="2" id="KW-0808">Transferase</keyword>
<dbReference type="Proteomes" id="UP000316388">
    <property type="component" value="Unassembled WGS sequence"/>
</dbReference>
<organism evidence="2 3">
    <name type="scientific">Tepidimonas fonticaldi</name>
    <dbReference type="NCBI Taxonomy" id="1101373"/>
    <lineage>
        <taxon>Bacteria</taxon>
        <taxon>Pseudomonadati</taxon>
        <taxon>Pseudomonadota</taxon>
        <taxon>Betaproteobacteria</taxon>
        <taxon>Burkholderiales</taxon>
        <taxon>Tepidimonas</taxon>
    </lineage>
</organism>
<dbReference type="PANTHER" id="PTHR31480">
    <property type="entry name" value="BIFUNCTIONAL LYCOPENE CYCLASE/PHYTOENE SYNTHASE"/>
    <property type="match status" value="1"/>
</dbReference>
<dbReference type="Pfam" id="PF00494">
    <property type="entry name" value="SQS_PSY"/>
    <property type="match status" value="1"/>
</dbReference>
<name>A0A554XN18_9BURK</name>
<evidence type="ECO:0000313" key="2">
    <source>
        <dbReference type="EMBL" id="TSE37222.1"/>
    </source>
</evidence>
<evidence type="ECO:0000256" key="1">
    <source>
        <dbReference type="SAM" id="MobiDB-lite"/>
    </source>
</evidence>
<sequence>MALWQHRDMSLASGIDHYENFPVASILCPRRWRSAVVAIYRFARTADDLADEGDAAAPDRLAALATLRQALRIMWHGGQPSLALPPAWTPMLTALDDARRRHDLPLPPLEALLDAFQQDVRWSAEGRRYRDDAELLAYCARSANPIGRLLLHLAGVRGAEAERESDAICTALQLINFWQDLGQDLARGRCYLTDATLRAHGLPAQGDVRALPEAALAPLVLEGCRRARALLRQGWGLPTRLRGRFGWELRLVLQGGLRVLERIEAVGGRTLTHRPRLRGGDWPMLLARAIRHRPPAAPASGSTRPTRDAEGA</sequence>
<dbReference type="InterPro" id="IPR017827">
    <property type="entry name" value="HSQ_synthase_HpnC"/>
</dbReference>
<dbReference type="SFLD" id="SFLDG01018">
    <property type="entry name" value="Squalene/Phytoene_Synthase_Lik"/>
    <property type="match status" value="1"/>
</dbReference>
<dbReference type="EMBL" id="VJOO01000008">
    <property type="protein sequence ID" value="TSE37222.1"/>
    <property type="molecule type" value="Genomic_DNA"/>
</dbReference>
<dbReference type="SFLD" id="SFLDG01212">
    <property type="entry name" value="Phytoene_synthase_like"/>
    <property type="match status" value="1"/>
</dbReference>
<feature type="region of interest" description="Disordered" evidence="1">
    <location>
        <begin position="293"/>
        <end position="312"/>
    </location>
</feature>
<dbReference type="RefSeq" id="WP_260682289.1">
    <property type="nucleotide sequence ID" value="NZ_VJOO01000008.1"/>
</dbReference>
<dbReference type="AlphaFoldDB" id="A0A554XN18"/>
<protein>
    <submittedName>
        <fullName evidence="2">Phytoene synthase</fullName>
        <ecNumber evidence="2">2.5.1.-</ecNumber>
    </submittedName>
</protein>
<reference evidence="2 3" key="1">
    <citation type="submission" date="2019-07" db="EMBL/GenBank/DDBJ databases">
        <title>Tepidimonas fonticaldi AT-A2 draft genome.</title>
        <authorList>
            <person name="Da Costa M.S."/>
            <person name="Froufe H.J.C."/>
            <person name="Egas C."/>
            <person name="Albuquerque L."/>
        </authorList>
    </citation>
    <scope>NUCLEOTIDE SEQUENCE [LARGE SCALE GENOMIC DNA]</scope>
    <source>
        <strain evidence="2 3">AT-A2</strain>
    </source>
</reference>
<dbReference type="SFLD" id="SFLDS00005">
    <property type="entry name" value="Isoprenoid_Synthase_Type_I"/>
    <property type="match status" value="1"/>
</dbReference>
<accession>A0A554XN18</accession>
<comment type="caution">
    <text evidence="2">The sequence shown here is derived from an EMBL/GenBank/DDBJ whole genome shotgun (WGS) entry which is preliminary data.</text>
</comment>
<gene>
    <name evidence="2" type="primary">crtB_1</name>
    <name evidence="2" type="ORF">Tfont_01129</name>
</gene>
<evidence type="ECO:0000313" key="3">
    <source>
        <dbReference type="Proteomes" id="UP000316388"/>
    </source>
</evidence>
<proteinExistence type="predicted"/>
<dbReference type="SUPFAM" id="SSF48576">
    <property type="entry name" value="Terpenoid synthases"/>
    <property type="match status" value="1"/>
</dbReference>
<dbReference type="EC" id="2.5.1.-" evidence="2"/>